<dbReference type="CDD" id="cd07814">
    <property type="entry name" value="SRPBCC_CalC_Aha1-like"/>
    <property type="match status" value="1"/>
</dbReference>
<dbReference type="SUPFAM" id="SSF55961">
    <property type="entry name" value="Bet v1-like"/>
    <property type="match status" value="1"/>
</dbReference>
<dbReference type="Gene3D" id="3.30.530.20">
    <property type="match status" value="1"/>
</dbReference>
<comment type="similarity">
    <text evidence="1">Belongs to the AHA1 family.</text>
</comment>
<organism evidence="3 4">
    <name type="scientific">Phreatobacter stygius</name>
    <dbReference type="NCBI Taxonomy" id="1940610"/>
    <lineage>
        <taxon>Bacteria</taxon>
        <taxon>Pseudomonadati</taxon>
        <taxon>Pseudomonadota</taxon>
        <taxon>Alphaproteobacteria</taxon>
        <taxon>Hyphomicrobiales</taxon>
        <taxon>Phreatobacteraceae</taxon>
        <taxon>Phreatobacter</taxon>
    </lineage>
</organism>
<feature type="domain" description="Activator of Hsp90 ATPase homologue 1/2-like C-terminal" evidence="2">
    <location>
        <begin position="14"/>
        <end position="145"/>
    </location>
</feature>
<dbReference type="OrthoDB" id="9803476at2"/>
<evidence type="ECO:0000259" key="2">
    <source>
        <dbReference type="Pfam" id="PF08327"/>
    </source>
</evidence>
<reference evidence="3 4" key="1">
    <citation type="submission" date="2019-04" db="EMBL/GenBank/DDBJ databases">
        <title>Phreatobacter aquaticus sp. nov.</title>
        <authorList>
            <person name="Choi A."/>
        </authorList>
    </citation>
    <scope>NUCLEOTIDE SEQUENCE [LARGE SCALE GENOMIC DNA]</scope>
    <source>
        <strain evidence="3 4">KCTC 52518</strain>
    </source>
</reference>
<dbReference type="Pfam" id="PF08327">
    <property type="entry name" value="AHSA1"/>
    <property type="match status" value="1"/>
</dbReference>
<protein>
    <submittedName>
        <fullName evidence="3">SRPBCC domain-containing protein</fullName>
    </submittedName>
</protein>
<gene>
    <name evidence="3" type="ORF">E8M01_32400</name>
</gene>
<proteinExistence type="inferred from homology"/>
<evidence type="ECO:0000313" key="4">
    <source>
        <dbReference type="Proteomes" id="UP000298781"/>
    </source>
</evidence>
<name>A0A4D7BF55_9HYPH</name>
<sequence>MSEPTVELTRRIEAPPAQIWSALTSPDLIKRYFFGADVETDWVVGNPIRFRGEFKGKAYEDKGTILAFEPEKLLSYSHWSPLSGEPDTDENYRVVTFGLKPEDDATLVSIAQAHLTGDERPEDRAKKAEYESNWSKVLDGLSDVVGRA</sequence>
<evidence type="ECO:0000256" key="1">
    <source>
        <dbReference type="ARBA" id="ARBA00006817"/>
    </source>
</evidence>
<evidence type="ECO:0000313" key="3">
    <source>
        <dbReference type="EMBL" id="QCI68518.1"/>
    </source>
</evidence>
<dbReference type="RefSeq" id="WP_136963937.1">
    <property type="nucleotide sequence ID" value="NZ_CP039690.1"/>
</dbReference>
<keyword evidence="4" id="KW-1185">Reference proteome</keyword>
<dbReference type="KEGG" id="pstg:E8M01_32400"/>
<dbReference type="Proteomes" id="UP000298781">
    <property type="component" value="Chromosome"/>
</dbReference>
<dbReference type="InterPro" id="IPR013538">
    <property type="entry name" value="ASHA1/2-like_C"/>
</dbReference>
<dbReference type="EMBL" id="CP039690">
    <property type="protein sequence ID" value="QCI68518.1"/>
    <property type="molecule type" value="Genomic_DNA"/>
</dbReference>
<accession>A0A4D7BF55</accession>
<dbReference type="AlphaFoldDB" id="A0A4D7BF55"/>
<dbReference type="InterPro" id="IPR023393">
    <property type="entry name" value="START-like_dom_sf"/>
</dbReference>